<dbReference type="GO" id="GO:0015888">
    <property type="term" value="P:thiamine transport"/>
    <property type="evidence" value="ECO:0007669"/>
    <property type="project" value="TreeGrafter"/>
</dbReference>
<accession>A0A1R4I4A7</accession>
<reference evidence="4 5" key="1">
    <citation type="submission" date="2017-02" db="EMBL/GenBank/DDBJ databases">
        <authorList>
            <person name="Dridi B."/>
        </authorList>
    </citation>
    <scope>NUCLEOTIDE SEQUENCE [LARGE SCALE GENOMIC DNA]</scope>
    <source>
        <strain evidence="4 5">JB380</strain>
    </source>
</reference>
<gene>
    <name evidence="4" type="ORF">CZ787_16180</name>
</gene>
<dbReference type="Pfam" id="PF13343">
    <property type="entry name" value="SBP_bac_6"/>
    <property type="match status" value="1"/>
</dbReference>
<evidence type="ECO:0000256" key="3">
    <source>
        <dbReference type="SAM" id="SignalP"/>
    </source>
</evidence>
<dbReference type="PANTHER" id="PTHR30006:SF2">
    <property type="entry name" value="ABC TRANSPORTER SUBSTRATE-BINDING PROTEIN"/>
    <property type="match status" value="1"/>
</dbReference>
<name>A0A1R4I4A7_9GAMM</name>
<dbReference type="PANTHER" id="PTHR30006">
    <property type="entry name" value="THIAMINE-BINDING PERIPLASMIC PROTEIN-RELATED"/>
    <property type="match status" value="1"/>
</dbReference>
<evidence type="ECO:0000313" key="4">
    <source>
        <dbReference type="EMBL" id="SJN14645.1"/>
    </source>
</evidence>
<dbReference type="Proteomes" id="UP000196331">
    <property type="component" value="Unassembled WGS sequence"/>
</dbReference>
<dbReference type="GO" id="GO:0030976">
    <property type="term" value="F:thiamine pyrophosphate binding"/>
    <property type="evidence" value="ECO:0007669"/>
    <property type="project" value="TreeGrafter"/>
</dbReference>
<dbReference type="InterPro" id="IPR026045">
    <property type="entry name" value="Ferric-bd"/>
</dbReference>
<dbReference type="EMBL" id="FUKM01000057">
    <property type="protein sequence ID" value="SJN14645.1"/>
    <property type="molecule type" value="Genomic_DNA"/>
</dbReference>
<dbReference type="CDD" id="cd13547">
    <property type="entry name" value="PBP2_Fbp_like_2"/>
    <property type="match status" value="1"/>
</dbReference>
<dbReference type="GO" id="GO:0030288">
    <property type="term" value="C:outer membrane-bounded periplasmic space"/>
    <property type="evidence" value="ECO:0007669"/>
    <property type="project" value="TreeGrafter"/>
</dbReference>
<comment type="caution">
    <text evidence="4">The sequence shown here is derived from an EMBL/GenBank/DDBJ whole genome shotgun (WGS) entry which is preliminary data.</text>
</comment>
<dbReference type="GO" id="GO:0046872">
    <property type="term" value="F:metal ion binding"/>
    <property type="evidence" value="ECO:0007669"/>
    <property type="project" value="UniProtKB-KW"/>
</dbReference>
<dbReference type="PIRSF" id="PIRSF002825">
    <property type="entry name" value="CfbpA"/>
    <property type="match status" value="1"/>
</dbReference>
<keyword evidence="2" id="KW-0408">Iron</keyword>
<evidence type="ECO:0000313" key="5">
    <source>
        <dbReference type="Proteomes" id="UP000196331"/>
    </source>
</evidence>
<feature type="binding site" evidence="2">
    <location>
        <position position="222"/>
    </location>
    <ligand>
        <name>Fe cation</name>
        <dbReference type="ChEBI" id="CHEBI:24875"/>
    </ligand>
</feature>
<dbReference type="Gene3D" id="3.40.190.10">
    <property type="entry name" value="Periplasmic binding protein-like II"/>
    <property type="match status" value="2"/>
</dbReference>
<dbReference type="SUPFAM" id="SSF53850">
    <property type="entry name" value="Periplasmic binding protein-like II"/>
    <property type="match status" value="1"/>
</dbReference>
<evidence type="ECO:0000256" key="2">
    <source>
        <dbReference type="PIRSR" id="PIRSR002825-1"/>
    </source>
</evidence>
<feature type="chain" id="PRO_5012751768" evidence="3">
    <location>
        <begin position="29"/>
        <end position="327"/>
    </location>
</feature>
<dbReference type="AlphaFoldDB" id="A0A1R4I4A7"/>
<evidence type="ECO:0000256" key="1">
    <source>
        <dbReference type="ARBA" id="ARBA00022729"/>
    </source>
</evidence>
<dbReference type="GO" id="GO:0030975">
    <property type="term" value="F:thiamine binding"/>
    <property type="evidence" value="ECO:0007669"/>
    <property type="project" value="TreeGrafter"/>
</dbReference>
<keyword evidence="1 3" id="KW-0732">Signal</keyword>
<protein>
    <submittedName>
        <fullName evidence="4">Ferric iron ABC transporter, iron-binding protein</fullName>
    </submittedName>
</protein>
<organism evidence="4 5">
    <name type="scientific">Halomonas citrativorans</name>
    <dbReference type="NCBI Taxonomy" id="2742612"/>
    <lineage>
        <taxon>Bacteria</taxon>
        <taxon>Pseudomonadati</taxon>
        <taxon>Pseudomonadota</taxon>
        <taxon>Gammaproteobacteria</taxon>
        <taxon>Oceanospirillales</taxon>
        <taxon>Halomonadaceae</taxon>
        <taxon>Halomonas</taxon>
    </lineage>
</organism>
<sequence>MLSRLLSRSALVSLTGAAIFSLGSQAHAQALTIYSAGPNSLIERLAADFTEQTNIDVNVFQSTTGQVMARLEAERANPLADVVISASWDSATSLSEDGLLHAYRSSNAATVPDFLQADDYVAQGVSALSLVWNQNSDTPPPSDWSDLTDPAYADQVTMPDPAQSGAAFELVAGLLTATGEDATWSLLEALMDNGMVVPGPNARALNPVLQGAKSVVFGAVDYIALTQQESGEAIEVIFPESGTVIAPRPMMILESSAMQHEAEQFIDFVLSDQGQQRVAESYLMPARNDIEAQRPTLNELTLIDIDSEAMNEQRDVILERFRGLTGG</sequence>
<dbReference type="RefSeq" id="WP_176372234.1">
    <property type="nucleotide sequence ID" value="NZ_FUKM01000057.1"/>
</dbReference>
<feature type="signal peptide" evidence="3">
    <location>
        <begin position="1"/>
        <end position="28"/>
    </location>
</feature>
<proteinExistence type="predicted"/>
<keyword evidence="2" id="KW-0479">Metal-binding</keyword>